<name>A0AAE0C159_9CHLO</name>
<accession>A0AAE0C159</accession>
<reference evidence="2 3" key="1">
    <citation type="journal article" date="2015" name="Genome Biol. Evol.">
        <title>Comparative Genomics of a Bacterivorous Green Alga Reveals Evolutionary Causalities and Consequences of Phago-Mixotrophic Mode of Nutrition.</title>
        <authorList>
            <person name="Burns J.A."/>
            <person name="Paasch A."/>
            <person name="Narechania A."/>
            <person name="Kim E."/>
        </authorList>
    </citation>
    <scope>NUCLEOTIDE SEQUENCE [LARGE SCALE GENOMIC DNA]</scope>
    <source>
        <strain evidence="2 3">PLY_AMNH</strain>
    </source>
</reference>
<feature type="compositionally biased region" description="Polar residues" evidence="1">
    <location>
        <begin position="56"/>
        <end position="70"/>
    </location>
</feature>
<evidence type="ECO:0000313" key="3">
    <source>
        <dbReference type="Proteomes" id="UP001190700"/>
    </source>
</evidence>
<gene>
    <name evidence="2" type="ORF">CYMTET_44885</name>
</gene>
<sequence>MFEPLHEGFHQSFGYGGKGLGSFEGTSSQYPTLEKKRSKELEAEFLKYFLPDAFENQPSQPHGKLGSSTPEDPKGPLDFELSD</sequence>
<evidence type="ECO:0000313" key="2">
    <source>
        <dbReference type="EMBL" id="KAK3245550.1"/>
    </source>
</evidence>
<feature type="region of interest" description="Disordered" evidence="1">
    <location>
        <begin position="52"/>
        <end position="83"/>
    </location>
</feature>
<dbReference type="EMBL" id="LGRX02030543">
    <property type="protein sequence ID" value="KAK3245550.1"/>
    <property type="molecule type" value="Genomic_DNA"/>
</dbReference>
<protein>
    <submittedName>
        <fullName evidence="2">Uncharacterized protein</fullName>
    </submittedName>
</protein>
<comment type="caution">
    <text evidence="2">The sequence shown here is derived from an EMBL/GenBank/DDBJ whole genome shotgun (WGS) entry which is preliminary data.</text>
</comment>
<evidence type="ECO:0000256" key="1">
    <source>
        <dbReference type="SAM" id="MobiDB-lite"/>
    </source>
</evidence>
<proteinExistence type="predicted"/>
<dbReference type="AlphaFoldDB" id="A0AAE0C159"/>
<dbReference type="Proteomes" id="UP001190700">
    <property type="component" value="Unassembled WGS sequence"/>
</dbReference>
<keyword evidence="3" id="KW-1185">Reference proteome</keyword>
<organism evidence="2 3">
    <name type="scientific">Cymbomonas tetramitiformis</name>
    <dbReference type="NCBI Taxonomy" id="36881"/>
    <lineage>
        <taxon>Eukaryota</taxon>
        <taxon>Viridiplantae</taxon>
        <taxon>Chlorophyta</taxon>
        <taxon>Pyramimonadophyceae</taxon>
        <taxon>Pyramimonadales</taxon>
        <taxon>Pyramimonadaceae</taxon>
        <taxon>Cymbomonas</taxon>
    </lineage>
</organism>
<feature type="region of interest" description="Disordered" evidence="1">
    <location>
        <begin position="13"/>
        <end position="35"/>
    </location>
</feature>